<dbReference type="EMBL" id="WLZX01000011">
    <property type="protein sequence ID" value="MTD29000.1"/>
    <property type="molecule type" value="Genomic_DNA"/>
</dbReference>
<keyword evidence="3" id="KW-1185">Reference proteome</keyword>
<keyword evidence="1" id="KW-1133">Transmembrane helix</keyword>
<sequence length="85" mass="9603">MKRRPTIMFLVLSILYGWAIFFLIGIILRLAINFFYLKELSLDEQDVFKTGVMSFIAAVAGGTGSWIFAKIDECKARKSPPSDPQ</sequence>
<comment type="caution">
    <text evidence="2">The sequence shown here is derived from an EMBL/GenBank/DDBJ whole genome shotgun (WGS) entry which is preliminary data.</text>
</comment>
<name>A0ABW9RFN2_9GAMM</name>
<accession>A0ABW9RFN2</accession>
<keyword evidence="1" id="KW-0472">Membrane</keyword>
<proteinExistence type="predicted"/>
<feature type="transmembrane region" description="Helical" evidence="1">
    <location>
        <begin position="7"/>
        <end position="32"/>
    </location>
</feature>
<dbReference type="Proteomes" id="UP000480164">
    <property type="component" value="Unassembled WGS sequence"/>
</dbReference>
<organism evidence="2 3">
    <name type="scientific">Erwinia sorbitola</name>
    <dbReference type="NCBI Taxonomy" id="2681984"/>
    <lineage>
        <taxon>Bacteria</taxon>
        <taxon>Pseudomonadati</taxon>
        <taxon>Pseudomonadota</taxon>
        <taxon>Gammaproteobacteria</taxon>
        <taxon>Enterobacterales</taxon>
        <taxon>Erwiniaceae</taxon>
        <taxon>Erwinia</taxon>
    </lineage>
</organism>
<evidence type="ECO:0000256" key="1">
    <source>
        <dbReference type="SAM" id="Phobius"/>
    </source>
</evidence>
<evidence type="ECO:0000313" key="2">
    <source>
        <dbReference type="EMBL" id="MTD29000.1"/>
    </source>
</evidence>
<feature type="transmembrane region" description="Helical" evidence="1">
    <location>
        <begin position="52"/>
        <end position="69"/>
    </location>
</feature>
<dbReference type="RefSeq" id="WP_309550812.1">
    <property type="nucleotide sequence ID" value="NZ_WLZX01000011.1"/>
</dbReference>
<gene>
    <name evidence="2" type="ORF">GK011_18880</name>
</gene>
<reference evidence="2 3" key="1">
    <citation type="submission" date="2019-11" db="EMBL/GenBank/DDBJ databases">
        <title>Erwinia sp. nov., isolated from feces of birds in Tibet plateau of China.</title>
        <authorList>
            <person name="Ge Y."/>
        </authorList>
    </citation>
    <scope>NUCLEOTIDE SEQUENCE [LARGE SCALE GENOMIC DNA]</scope>
    <source>
        <strain evidence="2 3">J316</strain>
    </source>
</reference>
<protein>
    <submittedName>
        <fullName evidence="2">Uncharacterized protein</fullName>
    </submittedName>
</protein>
<evidence type="ECO:0000313" key="3">
    <source>
        <dbReference type="Proteomes" id="UP000480164"/>
    </source>
</evidence>
<keyword evidence="1" id="KW-0812">Transmembrane</keyword>